<keyword evidence="5 8" id="KW-0812">Transmembrane</keyword>
<evidence type="ECO:0000256" key="6">
    <source>
        <dbReference type="ARBA" id="ARBA00022989"/>
    </source>
</evidence>
<dbReference type="PANTHER" id="PTHR33908">
    <property type="entry name" value="MANNOSYLTRANSFERASE YKCB-RELATED"/>
    <property type="match status" value="1"/>
</dbReference>
<evidence type="ECO:0000313" key="9">
    <source>
        <dbReference type="EMBL" id="CAA9535265.1"/>
    </source>
</evidence>
<evidence type="ECO:0000256" key="4">
    <source>
        <dbReference type="ARBA" id="ARBA00022679"/>
    </source>
</evidence>
<dbReference type="PANTHER" id="PTHR33908:SF11">
    <property type="entry name" value="MEMBRANE PROTEIN"/>
    <property type="match status" value="1"/>
</dbReference>
<feature type="transmembrane region" description="Helical" evidence="8">
    <location>
        <begin position="245"/>
        <end position="262"/>
    </location>
</feature>
<feature type="transmembrane region" description="Helical" evidence="8">
    <location>
        <begin position="197"/>
        <end position="214"/>
    </location>
</feature>
<dbReference type="InterPro" id="IPR050297">
    <property type="entry name" value="LipidA_mod_glycosyltrf_83"/>
</dbReference>
<protein>
    <recommendedName>
        <fullName evidence="10">Glycosyltransferase RgtA/B/C/D-like domain-containing protein</fullName>
    </recommendedName>
</protein>
<gene>
    <name evidence="9" type="ORF">AVDCRST_MAG30-4167</name>
</gene>
<evidence type="ECO:0000256" key="8">
    <source>
        <dbReference type="SAM" id="Phobius"/>
    </source>
</evidence>
<keyword evidence="2" id="KW-1003">Cell membrane</keyword>
<dbReference type="GO" id="GO:0005886">
    <property type="term" value="C:plasma membrane"/>
    <property type="evidence" value="ECO:0007669"/>
    <property type="project" value="UniProtKB-SubCell"/>
</dbReference>
<evidence type="ECO:0000256" key="7">
    <source>
        <dbReference type="ARBA" id="ARBA00023136"/>
    </source>
</evidence>
<evidence type="ECO:0000256" key="3">
    <source>
        <dbReference type="ARBA" id="ARBA00022676"/>
    </source>
</evidence>
<organism evidence="9">
    <name type="scientific">uncultured Solirubrobacteraceae bacterium</name>
    <dbReference type="NCBI Taxonomy" id="1162706"/>
    <lineage>
        <taxon>Bacteria</taxon>
        <taxon>Bacillati</taxon>
        <taxon>Actinomycetota</taxon>
        <taxon>Thermoleophilia</taxon>
        <taxon>Solirubrobacterales</taxon>
        <taxon>Solirubrobacteraceae</taxon>
        <taxon>environmental samples</taxon>
    </lineage>
</organism>
<dbReference type="EMBL" id="CADCVS010000542">
    <property type="protein sequence ID" value="CAA9535265.1"/>
    <property type="molecule type" value="Genomic_DNA"/>
</dbReference>
<reference evidence="9" key="1">
    <citation type="submission" date="2020-02" db="EMBL/GenBank/DDBJ databases">
        <authorList>
            <person name="Meier V. D."/>
        </authorList>
    </citation>
    <scope>NUCLEOTIDE SEQUENCE</scope>
    <source>
        <strain evidence="9">AVDCRST_MAG30</strain>
    </source>
</reference>
<accession>A0A6J4TY03</accession>
<evidence type="ECO:0008006" key="10">
    <source>
        <dbReference type="Google" id="ProtNLM"/>
    </source>
</evidence>
<keyword evidence="3" id="KW-0328">Glycosyltransferase</keyword>
<dbReference type="GO" id="GO:0009103">
    <property type="term" value="P:lipopolysaccharide biosynthetic process"/>
    <property type="evidence" value="ECO:0007669"/>
    <property type="project" value="UniProtKB-ARBA"/>
</dbReference>
<keyword evidence="6 8" id="KW-1133">Transmembrane helix</keyword>
<proteinExistence type="predicted"/>
<dbReference type="GO" id="GO:0016763">
    <property type="term" value="F:pentosyltransferase activity"/>
    <property type="evidence" value="ECO:0007669"/>
    <property type="project" value="TreeGrafter"/>
</dbReference>
<feature type="non-terminal residue" evidence="9">
    <location>
        <position position="1"/>
    </location>
</feature>
<evidence type="ECO:0000256" key="1">
    <source>
        <dbReference type="ARBA" id="ARBA00004651"/>
    </source>
</evidence>
<feature type="transmembrane region" description="Helical" evidence="8">
    <location>
        <begin position="221"/>
        <end position="239"/>
    </location>
</feature>
<sequence length="272" mass="28301">PAVLGALLCVALASDGRALRRAGGAGALLGLAILTRSNAALLLLPVLGGLAAVTRSPRAPAVALLVAVLAVAPWAARNAGAFGELLPFGTQSGYTLAGQYNAAAAEPDEFRAAWRVPQEVPELAPLFARPGIDEAQLDAALRERGLAFARDNPGHVLAALRLNLGRLFDLGPNHTFTTTVSLTEMGVPEGQRGGVRASLYLLLVLAAAGTVVLVRRRAGPWWLWLSPLLLLASVVPLLGPPRYRAPLDPFLVLLAAAAIAAWRGRREPAAAA</sequence>
<keyword evidence="4" id="KW-0808">Transferase</keyword>
<keyword evidence="7 8" id="KW-0472">Membrane</keyword>
<name>A0A6J4TY03_9ACTN</name>
<evidence type="ECO:0000256" key="2">
    <source>
        <dbReference type="ARBA" id="ARBA00022475"/>
    </source>
</evidence>
<comment type="subcellular location">
    <subcellularLocation>
        <location evidence="1">Cell membrane</location>
        <topology evidence="1">Multi-pass membrane protein</topology>
    </subcellularLocation>
</comment>
<evidence type="ECO:0000256" key="5">
    <source>
        <dbReference type="ARBA" id="ARBA00022692"/>
    </source>
</evidence>
<dbReference type="AlphaFoldDB" id="A0A6J4TY03"/>